<organism evidence="1 2">
    <name type="scientific">Raoultella terrigena</name>
    <name type="common">Klebsiella terrigena</name>
    <dbReference type="NCBI Taxonomy" id="577"/>
    <lineage>
        <taxon>Bacteria</taxon>
        <taxon>Pseudomonadati</taxon>
        <taxon>Pseudomonadota</taxon>
        <taxon>Gammaproteobacteria</taxon>
        <taxon>Enterobacterales</taxon>
        <taxon>Enterobacteriaceae</taxon>
        <taxon>Klebsiella/Raoultella group</taxon>
        <taxon>Raoultella</taxon>
    </lineage>
</organism>
<evidence type="ECO:0000313" key="1">
    <source>
        <dbReference type="EMBL" id="VDR26282.1"/>
    </source>
</evidence>
<name>A0A3P8KVV0_RAOTE</name>
<dbReference type="KEGG" id="rtg:NCTC13098_02623"/>
<accession>A0A3P8KVV0</accession>
<sequence>MTDTLPDNLGAFRPSLRHSDRTAFITPGRMARSGK</sequence>
<dbReference type="EMBL" id="LR131271">
    <property type="protein sequence ID" value="VDR26282.1"/>
    <property type="molecule type" value="Genomic_DNA"/>
</dbReference>
<dbReference type="AlphaFoldDB" id="A0A3P8KVV0"/>
<dbReference type="Proteomes" id="UP000274346">
    <property type="component" value="Chromosome"/>
</dbReference>
<protein>
    <submittedName>
        <fullName evidence="1">Uncharacterized protein</fullName>
    </submittedName>
</protein>
<proteinExistence type="predicted"/>
<evidence type="ECO:0000313" key="2">
    <source>
        <dbReference type="Proteomes" id="UP000274346"/>
    </source>
</evidence>
<reference evidence="1 2" key="1">
    <citation type="submission" date="2018-12" db="EMBL/GenBank/DDBJ databases">
        <authorList>
            <consortium name="Pathogen Informatics"/>
        </authorList>
    </citation>
    <scope>NUCLEOTIDE SEQUENCE [LARGE SCALE GENOMIC DNA]</scope>
    <source>
        <strain evidence="1 2">NCTC13098</strain>
    </source>
</reference>
<gene>
    <name evidence="1" type="ORF">NCTC13098_02623</name>
</gene>